<dbReference type="PRINTS" id="PR00420">
    <property type="entry name" value="RNGMNOXGNASE"/>
</dbReference>
<evidence type="ECO:0000313" key="2">
    <source>
        <dbReference type="EMBL" id="PRX97777.1"/>
    </source>
</evidence>
<dbReference type="EMBL" id="PVZC01000005">
    <property type="protein sequence ID" value="PRX97777.1"/>
    <property type="molecule type" value="Genomic_DNA"/>
</dbReference>
<accession>A0A2T0Q1V5</accession>
<dbReference type="PANTHER" id="PTHR46865:SF2">
    <property type="entry name" value="MONOOXYGENASE"/>
    <property type="match status" value="1"/>
</dbReference>
<reference evidence="2 3" key="1">
    <citation type="submission" date="2018-03" db="EMBL/GenBank/DDBJ databases">
        <title>Genomic Encyclopedia of Archaeal and Bacterial Type Strains, Phase II (KMG-II): from individual species to whole genera.</title>
        <authorList>
            <person name="Goeker M."/>
        </authorList>
    </citation>
    <scope>NUCLEOTIDE SEQUENCE [LARGE SCALE GENOMIC DNA]</scope>
    <source>
        <strain evidence="2 3">DSM 45601</strain>
    </source>
</reference>
<dbReference type="Gene3D" id="3.50.50.60">
    <property type="entry name" value="FAD/NAD(P)-binding domain"/>
    <property type="match status" value="1"/>
</dbReference>
<name>A0A2T0Q1V5_9ACTN</name>
<dbReference type="InterPro" id="IPR051704">
    <property type="entry name" value="FAD_aromatic-hydroxylase"/>
</dbReference>
<comment type="caution">
    <text evidence="2">The sequence shown here is derived from an EMBL/GenBank/DDBJ whole genome shotgun (WGS) entry which is preliminary data.</text>
</comment>
<dbReference type="PANTHER" id="PTHR46865">
    <property type="entry name" value="OXIDOREDUCTASE-RELATED"/>
    <property type="match status" value="1"/>
</dbReference>
<keyword evidence="3" id="KW-1185">Reference proteome</keyword>
<dbReference type="SUPFAM" id="SSF51905">
    <property type="entry name" value="FAD/NAD(P)-binding domain"/>
    <property type="match status" value="1"/>
</dbReference>
<proteinExistence type="predicted"/>
<dbReference type="RefSeq" id="WP_106247414.1">
    <property type="nucleotide sequence ID" value="NZ_PVZC01000005.1"/>
</dbReference>
<organism evidence="2 3">
    <name type="scientific">Allonocardiopsis opalescens</name>
    <dbReference type="NCBI Taxonomy" id="1144618"/>
    <lineage>
        <taxon>Bacteria</taxon>
        <taxon>Bacillati</taxon>
        <taxon>Actinomycetota</taxon>
        <taxon>Actinomycetes</taxon>
        <taxon>Streptosporangiales</taxon>
        <taxon>Allonocardiopsis</taxon>
    </lineage>
</organism>
<sequence length="410" mass="44646">MTRSGTDILISGASVAGPVLAYWLRRYGFTPVVVERTPELRLGTGGHAVDLFEPAVEVAARMGVLDRVRAARTRTAVLTMVRPGRRQVDVDLERLAAGVSDDRHVEVMRGELAAILHEATRDDVEYVFGDSISGMSEDAGGVDVTFDKGAPRRFDLVIGADGLHSTVRRLAFGPESDYRRFLGGYLAAFSLPNHLGLDGRLMMYSAVDKLIGFYPVWQTGEARAVFMLRRAEEFDYHHRDLARQKELLRGAFAGEGWEVPRLLAELDGAEDFYLDSISQILMDDWTRGRFALVGDAGYSPGPAIGGGTTVAVVGAYTLAGRLAAADGDHTAAFPAYQEELRPYVLRTREVGPAVMKTLVPANRAGSDLRAAFLRLLPRLPAPVRRAILSSDSRASKVLASAEIRDYAPVG</sequence>
<gene>
    <name evidence="2" type="ORF">CLV72_105127</name>
</gene>
<dbReference type="InterPro" id="IPR036188">
    <property type="entry name" value="FAD/NAD-bd_sf"/>
</dbReference>
<dbReference type="GO" id="GO:0071949">
    <property type="term" value="F:FAD binding"/>
    <property type="evidence" value="ECO:0007669"/>
    <property type="project" value="InterPro"/>
</dbReference>
<dbReference type="Proteomes" id="UP000237846">
    <property type="component" value="Unassembled WGS sequence"/>
</dbReference>
<dbReference type="OrthoDB" id="3356051at2"/>
<feature type="domain" description="FAD-binding" evidence="1">
    <location>
        <begin position="6"/>
        <end position="325"/>
    </location>
</feature>
<protein>
    <submittedName>
        <fullName evidence="2">2-polyprenyl-6-methoxyphenol hydroxylase-like FAD-dependent oxidoreductase</fullName>
    </submittedName>
</protein>
<dbReference type="AlphaFoldDB" id="A0A2T0Q1V5"/>
<dbReference type="Pfam" id="PF01494">
    <property type="entry name" value="FAD_binding_3"/>
    <property type="match status" value="1"/>
</dbReference>
<evidence type="ECO:0000313" key="3">
    <source>
        <dbReference type="Proteomes" id="UP000237846"/>
    </source>
</evidence>
<evidence type="ECO:0000259" key="1">
    <source>
        <dbReference type="Pfam" id="PF01494"/>
    </source>
</evidence>
<dbReference type="InterPro" id="IPR002938">
    <property type="entry name" value="FAD-bd"/>
</dbReference>
<dbReference type="Gene3D" id="3.30.9.10">
    <property type="entry name" value="D-Amino Acid Oxidase, subunit A, domain 2"/>
    <property type="match status" value="1"/>
</dbReference>